<protein>
    <recommendedName>
        <fullName evidence="4">Transglutaminase-like domain-containing protein</fullName>
    </recommendedName>
</protein>
<dbReference type="EMBL" id="KB301107">
    <property type="protein sequence ID" value="ELU05904.1"/>
    <property type="molecule type" value="Genomic_DNA"/>
</dbReference>
<feature type="non-terminal residue" evidence="1">
    <location>
        <position position="119"/>
    </location>
</feature>
<dbReference type="HOGENOM" id="CLU_130204_0_0_1"/>
<dbReference type="AlphaFoldDB" id="R7UH82"/>
<evidence type="ECO:0008006" key="4">
    <source>
        <dbReference type="Google" id="ProtNLM"/>
    </source>
</evidence>
<dbReference type="OrthoDB" id="6129702at2759"/>
<gene>
    <name evidence="1" type="ORF">CAPTEDRAFT_106467</name>
</gene>
<proteinExistence type="predicted"/>
<dbReference type="EnsemblMetazoa" id="CapteT106467">
    <property type="protein sequence ID" value="CapteP106467"/>
    <property type="gene ID" value="CapteG106467"/>
</dbReference>
<dbReference type="PANTHER" id="PTHR47020:SF1">
    <property type="entry name" value="HILLARIN"/>
    <property type="match status" value="1"/>
</dbReference>
<dbReference type="PANTHER" id="PTHR47020">
    <property type="entry name" value="HILLARIN"/>
    <property type="match status" value="1"/>
</dbReference>
<dbReference type="EMBL" id="AMQN01007657">
    <property type="status" value="NOT_ANNOTATED_CDS"/>
    <property type="molecule type" value="Genomic_DNA"/>
</dbReference>
<dbReference type="InterPro" id="IPR053041">
    <property type="entry name" value="Transglut-like_Superfamily_Mod"/>
</dbReference>
<evidence type="ECO:0000313" key="1">
    <source>
        <dbReference type="EMBL" id="ELU05904.1"/>
    </source>
</evidence>
<reference evidence="1 3" key="2">
    <citation type="journal article" date="2013" name="Nature">
        <title>Insights into bilaterian evolution from three spiralian genomes.</title>
        <authorList>
            <person name="Simakov O."/>
            <person name="Marletaz F."/>
            <person name="Cho S.J."/>
            <person name="Edsinger-Gonzales E."/>
            <person name="Havlak P."/>
            <person name="Hellsten U."/>
            <person name="Kuo D.H."/>
            <person name="Larsson T."/>
            <person name="Lv J."/>
            <person name="Arendt D."/>
            <person name="Savage R."/>
            <person name="Osoegawa K."/>
            <person name="de Jong P."/>
            <person name="Grimwood J."/>
            <person name="Chapman J.A."/>
            <person name="Shapiro H."/>
            <person name="Aerts A."/>
            <person name="Otillar R.P."/>
            <person name="Terry A.Y."/>
            <person name="Boore J.L."/>
            <person name="Grigoriev I.V."/>
            <person name="Lindberg D.R."/>
            <person name="Seaver E.C."/>
            <person name="Weisblat D.A."/>
            <person name="Putnam N.H."/>
            <person name="Rokhsar D.S."/>
        </authorList>
    </citation>
    <scope>NUCLEOTIDE SEQUENCE</scope>
    <source>
        <strain evidence="1 3">I ESC-2004</strain>
    </source>
</reference>
<keyword evidence="3" id="KW-1185">Reference proteome</keyword>
<evidence type="ECO:0000313" key="2">
    <source>
        <dbReference type="EnsemblMetazoa" id="CapteP106467"/>
    </source>
</evidence>
<dbReference type="STRING" id="283909.R7UH82"/>
<evidence type="ECO:0000313" key="3">
    <source>
        <dbReference type="Proteomes" id="UP000014760"/>
    </source>
</evidence>
<reference evidence="2" key="3">
    <citation type="submission" date="2015-06" db="UniProtKB">
        <authorList>
            <consortium name="EnsemblMetazoa"/>
        </authorList>
    </citation>
    <scope>IDENTIFICATION</scope>
</reference>
<name>R7UH82_CAPTE</name>
<dbReference type="Proteomes" id="UP000014760">
    <property type="component" value="Unassembled WGS sequence"/>
</dbReference>
<reference evidence="3" key="1">
    <citation type="submission" date="2012-12" db="EMBL/GenBank/DDBJ databases">
        <authorList>
            <person name="Hellsten U."/>
            <person name="Grimwood J."/>
            <person name="Chapman J.A."/>
            <person name="Shapiro H."/>
            <person name="Aerts A."/>
            <person name="Otillar R.P."/>
            <person name="Terry A.Y."/>
            <person name="Boore J.L."/>
            <person name="Simakov O."/>
            <person name="Marletaz F."/>
            <person name="Cho S.-J."/>
            <person name="Edsinger-Gonzales E."/>
            <person name="Havlak P."/>
            <person name="Kuo D.-H."/>
            <person name="Larsson T."/>
            <person name="Lv J."/>
            <person name="Arendt D."/>
            <person name="Savage R."/>
            <person name="Osoegawa K."/>
            <person name="de Jong P."/>
            <person name="Lindberg D.R."/>
            <person name="Seaver E.C."/>
            <person name="Weisblat D.A."/>
            <person name="Putnam N.H."/>
            <person name="Grigoriev I.V."/>
            <person name="Rokhsar D.S."/>
        </authorList>
    </citation>
    <scope>NUCLEOTIDE SEQUENCE</scope>
    <source>
        <strain evidence="3">I ESC-2004</strain>
    </source>
</reference>
<organism evidence="1">
    <name type="scientific">Capitella teleta</name>
    <name type="common">Polychaete worm</name>
    <dbReference type="NCBI Taxonomy" id="283909"/>
    <lineage>
        <taxon>Eukaryota</taxon>
        <taxon>Metazoa</taxon>
        <taxon>Spiralia</taxon>
        <taxon>Lophotrochozoa</taxon>
        <taxon>Annelida</taxon>
        <taxon>Polychaeta</taxon>
        <taxon>Sedentaria</taxon>
        <taxon>Scolecida</taxon>
        <taxon>Capitellidae</taxon>
        <taxon>Capitella</taxon>
    </lineage>
</organism>
<feature type="non-terminal residue" evidence="1">
    <location>
        <position position="1"/>
    </location>
</feature>
<sequence length="119" mass="13628">RAASLPSLIITGVNKSAAYELGAPINHEAMGAQWNVVLVNDEWRLMDVYWASTCVVGKHNDDDNDEEGETMHQINEFFFIPDPDALICTHLPDEEDWQLLNAPITTEAYEQMVYIRERY</sequence>
<accession>R7UH82</accession>